<dbReference type="InterPro" id="IPR001482">
    <property type="entry name" value="T2SS/T4SS_dom"/>
</dbReference>
<protein>
    <submittedName>
        <fullName evidence="3">Defect in organelle trafficking protein DotB (ATPase)</fullName>
    </submittedName>
</protein>
<reference evidence="3 4" key="1">
    <citation type="submission" date="2018-03" db="EMBL/GenBank/DDBJ databases">
        <title>Aeromonas veronii whole genome sequencing and analysis.</title>
        <authorList>
            <person name="Xie H."/>
            <person name="Liu T."/>
            <person name="Wang K."/>
        </authorList>
    </citation>
    <scope>NUCLEOTIDE SEQUENCE [LARGE SCALE GENOMIC DNA]</scope>
    <source>
        <strain evidence="3 4">XH.VA.1</strain>
    </source>
</reference>
<dbReference type="Pfam" id="PF00437">
    <property type="entry name" value="T2SSE"/>
    <property type="match status" value="1"/>
</dbReference>
<feature type="domain" description="Bacterial type II secretion system protein E" evidence="2">
    <location>
        <begin position="146"/>
        <end position="323"/>
    </location>
</feature>
<evidence type="ECO:0000256" key="1">
    <source>
        <dbReference type="ARBA" id="ARBA00006611"/>
    </source>
</evidence>
<dbReference type="Gene3D" id="3.40.50.300">
    <property type="entry name" value="P-loop containing nucleotide triphosphate hydrolases"/>
    <property type="match status" value="1"/>
</dbReference>
<name>A0A2T4MX93_AERVE</name>
<dbReference type="AlphaFoldDB" id="A0A2T4MX93"/>
<dbReference type="Gene3D" id="3.30.450.90">
    <property type="match status" value="1"/>
</dbReference>
<comment type="similarity">
    <text evidence="1">Belongs to the GSP E family.</text>
</comment>
<dbReference type="EMBL" id="PZKL01000045">
    <property type="protein sequence ID" value="PTH79154.1"/>
    <property type="molecule type" value="Genomic_DNA"/>
</dbReference>
<dbReference type="SUPFAM" id="SSF52540">
    <property type="entry name" value="P-loop containing nucleoside triphosphate hydrolases"/>
    <property type="match status" value="1"/>
</dbReference>
<dbReference type="InterPro" id="IPR050921">
    <property type="entry name" value="T4SS_GSP_E_ATPase"/>
</dbReference>
<accession>A0A2T4MX93</accession>
<comment type="caution">
    <text evidence="3">The sequence shown here is derived from an EMBL/GenBank/DDBJ whole genome shotgun (WGS) entry which is preliminary data.</text>
</comment>
<dbReference type="PANTHER" id="PTHR30486">
    <property type="entry name" value="TWITCHING MOTILITY PROTEIN PILT"/>
    <property type="match status" value="1"/>
</dbReference>
<evidence type="ECO:0000313" key="3">
    <source>
        <dbReference type="EMBL" id="PTH79154.1"/>
    </source>
</evidence>
<sequence length="387" mass="43146">MNKEKEDFFVSIPTRIDESVLNQLLLHMEYIGGSDLFLMGGSPVWVSRYGKKVQITRRALTDKEALSVLQSIYGDNAPAKLGTASPIDTSHEFKEEISNGTDNVEVLRHRFRVNGVSCLRNGRQSVTITLRTIPTTPPTVSAIKVEEAILSSCRNSDQGLILVVGATGNGKSTLLASILRDQLEDEHGHRNLVTIEAPIEFVYDDIHKPNSFITQLEVGRHIETFHSGVVNSLRMAPTTILIGEARDYETVSAAVEASVTGHVVFSTVHANSVAETFQRLVSVFPKEMQNQAKYDIVQALKMVVAQRLIPTVDGRRTAIREYLVMNQAIKSALVQSSNLANAAFEMVELHGRSMMRDVEEKYQNGTISKEVYERQRVNYETEKNKDL</sequence>
<dbReference type="GO" id="GO:0016887">
    <property type="term" value="F:ATP hydrolysis activity"/>
    <property type="evidence" value="ECO:0007669"/>
    <property type="project" value="InterPro"/>
</dbReference>
<evidence type="ECO:0000313" key="4">
    <source>
        <dbReference type="Proteomes" id="UP000241986"/>
    </source>
</evidence>
<organism evidence="3 4">
    <name type="scientific">Aeromonas veronii</name>
    <dbReference type="NCBI Taxonomy" id="654"/>
    <lineage>
        <taxon>Bacteria</taxon>
        <taxon>Pseudomonadati</taxon>
        <taxon>Pseudomonadota</taxon>
        <taxon>Gammaproteobacteria</taxon>
        <taxon>Aeromonadales</taxon>
        <taxon>Aeromonadaceae</taxon>
        <taxon>Aeromonas</taxon>
    </lineage>
</organism>
<dbReference type="RefSeq" id="WP_107684785.1">
    <property type="nucleotide sequence ID" value="NZ_PZKL01000045.1"/>
</dbReference>
<dbReference type="Proteomes" id="UP000241986">
    <property type="component" value="Unassembled WGS sequence"/>
</dbReference>
<dbReference type="PANTHER" id="PTHR30486:SF6">
    <property type="entry name" value="TYPE IV PILUS RETRACTATION ATPASE PILT"/>
    <property type="match status" value="1"/>
</dbReference>
<proteinExistence type="inferred from homology"/>
<gene>
    <name evidence="3" type="ORF">DAA48_22245</name>
</gene>
<evidence type="ECO:0000259" key="2">
    <source>
        <dbReference type="Pfam" id="PF00437"/>
    </source>
</evidence>
<dbReference type="InterPro" id="IPR027417">
    <property type="entry name" value="P-loop_NTPase"/>
</dbReference>